<dbReference type="AlphaFoldDB" id="A0A1G4ZFH1"/>
<dbReference type="InterPro" id="IPR036390">
    <property type="entry name" value="WH_DNA-bd_sf"/>
</dbReference>
<dbReference type="Pfam" id="PF12840">
    <property type="entry name" value="HTH_20"/>
    <property type="match status" value="1"/>
</dbReference>
<evidence type="ECO:0000259" key="4">
    <source>
        <dbReference type="PROSITE" id="PS50987"/>
    </source>
</evidence>
<evidence type="ECO:0000256" key="2">
    <source>
        <dbReference type="ARBA" id="ARBA00023125"/>
    </source>
</evidence>
<evidence type="ECO:0000313" key="6">
    <source>
        <dbReference type="Proteomes" id="UP000183569"/>
    </source>
</evidence>
<accession>A0A1G4ZFH1</accession>
<dbReference type="InterPro" id="IPR051011">
    <property type="entry name" value="Metal_resp_trans_reg"/>
</dbReference>
<evidence type="ECO:0000313" key="5">
    <source>
        <dbReference type="EMBL" id="SCX64028.1"/>
    </source>
</evidence>
<dbReference type="InterPro" id="IPR001845">
    <property type="entry name" value="HTH_ArsR_DNA-bd_dom"/>
</dbReference>
<dbReference type="InterPro" id="IPR011991">
    <property type="entry name" value="ArsR-like_HTH"/>
</dbReference>
<dbReference type="GO" id="GO:0003677">
    <property type="term" value="F:DNA binding"/>
    <property type="evidence" value="ECO:0007669"/>
    <property type="project" value="UniProtKB-KW"/>
</dbReference>
<organism evidence="5 6">
    <name type="scientific">Kosakonia sacchari</name>
    <dbReference type="NCBI Taxonomy" id="1158459"/>
    <lineage>
        <taxon>Bacteria</taxon>
        <taxon>Pseudomonadati</taxon>
        <taxon>Pseudomonadota</taxon>
        <taxon>Gammaproteobacteria</taxon>
        <taxon>Enterobacterales</taxon>
        <taxon>Enterobacteriaceae</taxon>
        <taxon>Kosakonia</taxon>
    </lineage>
</organism>
<dbReference type="SUPFAM" id="SSF46785">
    <property type="entry name" value="Winged helix' DNA-binding domain"/>
    <property type="match status" value="1"/>
</dbReference>
<dbReference type="RefSeq" id="WP_017460104.1">
    <property type="nucleotide sequence ID" value="NZ_FMUI01000027.1"/>
</dbReference>
<dbReference type="GeneID" id="23843249"/>
<dbReference type="PROSITE" id="PS50987">
    <property type="entry name" value="HTH_ARSR_2"/>
    <property type="match status" value="1"/>
</dbReference>
<comment type="caution">
    <text evidence="5">The sequence shown here is derived from an EMBL/GenBank/DDBJ whole genome shotgun (WGS) entry which is preliminary data.</text>
</comment>
<sequence>MDIASAASALKELGHQTRLVIYKDLVKAGPTGMSVGDLQKRIEIPASTLSHHLSSLMSVGLIKQERQGRTLFCHSHYEKLEELISFLIEECCGLTPPR</sequence>
<feature type="domain" description="HTH arsR-type" evidence="4">
    <location>
        <begin position="1"/>
        <end position="95"/>
    </location>
</feature>
<keyword evidence="1" id="KW-0805">Transcription regulation</keyword>
<gene>
    <name evidence="5" type="ORF">SAMN02927897_04679</name>
</gene>
<protein>
    <submittedName>
        <fullName evidence="5">Transcriptional regulator, ArsR family</fullName>
    </submittedName>
</protein>
<dbReference type="Proteomes" id="UP000183569">
    <property type="component" value="Unassembled WGS sequence"/>
</dbReference>
<reference evidence="5 6" key="1">
    <citation type="submission" date="2016-10" db="EMBL/GenBank/DDBJ databases">
        <authorList>
            <person name="Varghese N."/>
            <person name="Submissions S."/>
        </authorList>
    </citation>
    <scope>NUCLEOTIDE SEQUENCE [LARGE SCALE GENOMIC DNA]</scope>
    <source>
        <strain evidence="5 6">CGMCC 1.12102</strain>
    </source>
</reference>
<dbReference type="SMART" id="SM00418">
    <property type="entry name" value="HTH_ARSR"/>
    <property type="match status" value="1"/>
</dbReference>
<name>A0A1G4ZFH1_9ENTR</name>
<dbReference type="NCBIfam" id="NF033788">
    <property type="entry name" value="HTH_metalloreg"/>
    <property type="match status" value="1"/>
</dbReference>
<dbReference type="GO" id="GO:0003700">
    <property type="term" value="F:DNA-binding transcription factor activity"/>
    <property type="evidence" value="ECO:0007669"/>
    <property type="project" value="InterPro"/>
</dbReference>
<proteinExistence type="predicted"/>
<dbReference type="CDD" id="cd00090">
    <property type="entry name" value="HTH_ARSR"/>
    <property type="match status" value="1"/>
</dbReference>
<dbReference type="InterPro" id="IPR036388">
    <property type="entry name" value="WH-like_DNA-bd_sf"/>
</dbReference>
<keyword evidence="3" id="KW-0804">Transcription</keyword>
<dbReference type="EMBL" id="FMUI01000027">
    <property type="protein sequence ID" value="SCX64028.1"/>
    <property type="molecule type" value="Genomic_DNA"/>
</dbReference>
<dbReference type="Gene3D" id="1.10.10.10">
    <property type="entry name" value="Winged helix-like DNA-binding domain superfamily/Winged helix DNA-binding domain"/>
    <property type="match status" value="1"/>
</dbReference>
<evidence type="ECO:0000256" key="3">
    <source>
        <dbReference type="ARBA" id="ARBA00023163"/>
    </source>
</evidence>
<dbReference type="PRINTS" id="PR00778">
    <property type="entry name" value="HTHARSR"/>
</dbReference>
<keyword evidence="2" id="KW-0238">DNA-binding</keyword>
<dbReference type="PANTHER" id="PTHR43132">
    <property type="entry name" value="ARSENICAL RESISTANCE OPERON REPRESSOR ARSR-RELATED"/>
    <property type="match status" value="1"/>
</dbReference>
<evidence type="ECO:0000256" key="1">
    <source>
        <dbReference type="ARBA" id="ARBA00023015"/>
    </source>
</evidence>
<dbReference type="PANTHER" id="PTHR43132:SF2">
    <property type="entry name" value="ARSENICAL RESISTANCE OPERON REPRESSOR ARSR-RELATED"/>
    <property type="match status" value="1"/>
</dbReference>